<dbReference type="SUPFAM" id="SSF52540">
    <property type="entry name" value="P-loop containing nucleoside triphosphate hydrolases"/>
    <property type="match status" value="1"/>
</dbReference>
<dbReference type="GO" id="GO:0007018">
    <property type="term" value="P:microtubule-based movement"/>
    <property type="evidence" value="ECO:0007669"/>
    <property type="project" value="InterPro"/>
</dbReference>
<dbReference type="Pfam" id="PF00225">
    <property type="entry name" value="Kinesin"/>
    <property type="match status" value="1"/>
</dbReference>
<keyword evidence="2" id="KW-0150">Chloroplast</keyword>
<dbReference type="PRINTS" id="PR00380">
    <property type="entry name" value="KINESINHEAVY"/>
</dbReference>
<dbReference type="AlphaFoldDB" id="A0A142KWA6"/>
<feature type="binding site" evidence="7">
    <location>
        <begin position="110"/>
        <end position="117"/>
    </location>
    <ligand>
        <name>ATP</name>
        <dbReference type="ChEBI" id="CHEBI:30616"/>
    </ligand>
</feature>
<dbReference type="GO" id="GO:0005874">
    <property type="term" value="C:microtubule"/>
    <property type="evidence" value="ECO:0007669"/>
    <property type="project" value="UniProtKB-KW"/>
</dbReference>
<feature type="region of interest" description="Disordered" evidence="10">
    <location>
        <begin position="596"/>
        <end position="694"/>
    </location>
</feature>
<dbReference type="InterPro" id="IPR027640">
    <property type="entry name" value="Kinesin-like_fam"/>
</dbReference>
<keyword evidence="9" id="KW-0175">Coiled coil</keyword>
<dbReference type="InterPro" id="IPR021881">
    <property type="entry name" value="NACK_C"/>
</dbReference>
<keyword evidence="5 7" id="KW-0067">ATP-binding</keyword>
<protein>
    <recommendedName>
        <fullName evidence="8">Kinesin-like protein</fullName>
    </recommendedName>
</protein>
<keyword evidence="3 8" id="KW-0493">Microtubule</keyword>
<evidence type="ECO:0000256" key="8">
    <source>
        <dbReference type="RuleBase" id="RU000394"/>
    </source>
</evidence>
<dbReference type="PANTHER" id="PTHR47968:SF23">
    <property type="entry name" value="KINESIN-LIKE PROTEIN KIN-7A"/>
    <property type="match status" value="1"/>
</dbReference>
<name>A0A142KWA6_MARVE</name>
<feature type="domain" description="Kinesin motor" evidence="11">
    <location>
        <begin position="24"/>
        <end position="350"/>
    </location>
</feature>
<dbReference type="InterPro" id="IPR019821">
    <property type="entry name" value="Kinesin_motor_CS"/>
</dbReference>
<keyword evidence="2" id="KW-0934">Plastid</keyword>
<sequence>MLSPVVKASPESAPQQPPPRGREKILVTVRVRPLSSREIAQRDPSAWDCIDFKSVVFKVSHPDRSPQTKSYKFDRVFGPDSVTNAVYEEGAKDVALSALKGLNATIFAYGQTSSGKTFTMRGIVENAIRDIYSFIEQQRDRNFILKVSALEIYNEIVKDLLVADGGPLRLLDDPEKGTVVEKLTEDTVKDIDHLKRILSNVEAHRQVGETMLNEASSRSHQIIRLTVENFPQKLTEEPAVVNSLVATLNFVDLAGSERASQTLAEGNRLKEGSHINRSLLTLTTIIRKLSSQVKGKSVHLPYRDSKLTRILQNSLGGNARTAIICTMSPAYSHVEQSRNTLFFATQAKEVVNSARVNVVVSDKELVKQLQKEVARLEAELKTDGGSRPSNTEALLSEKDAEIQKLRDEMRQLYLQRDQAQARLDEVLKKASDEVPEGSSQHSVSPTSTFQHPADQASPSITKQTPTASVMLVQEIRKLEHMQDELGEDASRALEALQKEVECLRLAQSGMNQDSATTIAKLQAEIRSLHKAKHNNRNKMSSTFAVSSVRISVRDEIKRLNSFATVDENIADTTIATLEEQLESVQKSLDTMLLDSKCTSEGASPRTAARRKAGTPLTSGTSASRRNLPPENSSSPRARRTLSFENNENNPPSSRENRSLLGHGSQKQTPLRKKTDPDIAGASKELTPKNQRNSSVDIRKMQSMFKTAAEENIRSIRAYVVELKERVAKLQYQKQLLVCQVLDMEANGGLNEDENQNDPDLVCMAKGIPSMSKFLETWPTLFTKQRKQIVQLWDTCQVSIVHRSQFYLLFKGDPADKVYMEVELRRLTWLQEQFSQTTQESGCEDDESSSLAASLRALKRERDLLAKRIKASLQLEEREELFAKWQIPVDSKQRKMQLVYKIWTDTQDLAHIEDSAKLVARVAGFWEPGKAASKEMFELAFAPPSNKKPWVQGWNAILNNLGAM</sequence>
<dbReference type="Pfam" id="PF11995">
    <property type="entry name" value="DUF3490"/>
    <property type="match status" value="1"/>
</dbReference>
<evidence type="ECO:0000313" key="12">
    <source>
        <dbReference type="EMBL" id="AMS24226.1"/>
    </source>
</evidence>
<evidence type="ECO:0000256" key="7">
    <source>
        <dbReference type="PROSITE-ProRule" id="PRU00283"/>
    </source>
</evidence>
<feature type="region of interest" description="Disordered" evidence="10">
    <location>
        <begin position="430"/>
        <end position="460"/>
    </location>
</feature>
<evidence type="ECO:0000256" key="3">
    <source>
        <dbReference type="ARBA" id="ARBA00022701"/>
    </source>
</evidence>
<reference evidence="12" key="1">
    <citation type="journal article" date="2016" name="Cytoskeleton">
        <title>Transcriptome analysis reveals a diverse family of kinesins essential for spermatogenesis in the fern Marsilea.</title>
        <authorList>
            <person name="Tomei E.J."/>
            <person name="Wolniak S.M."/>
        </authorList>
    </citation>
    <scope>NUCLEOTIDE SEQUENCE</scope>
</reference>
<proteinExistence type="evidence at transcript level"/>
<dbReference type="GO" id="GO:0005524">
    <property type="term" value="F:ATP binding"/>
    <property type="evidence" value="ECO:0007669"/>
    <property type="project" value="UniProtKB-UniRule"/>
</dbReference>
<accession>A0A142KWA6</accession>
<evidence type="ECO:0000256" key="9">
    <source>
        <dbReference type="SAM" id="Coils"/>
    </source>
</evidence>
<feature type="region of interest" description="Disordered" evidence="10">
    <location>
        <begin position="1"/>
        <end position="23"/>
    </location>
</feature>
<evidence type="ECO:0000256" key="10">
    <source>
        <dbReference type="SAM" id="MobiDB-lite"/>
    </source>
</evidence>
<evidence type="ECO:0000256" key="4">
    <source>
        <dbReference type="ARBA" id="ARBA00022741"/>
    </source>
</evidence>
<dbReference type="FunFam" id="3.40.850.10:FF:000170">
    <property type="entry name" value="Kinesin-like protein"/>
    <property type="match status" value="1"/>
</dbReference>
<dbReference type="PROSITE" id="PS00411">
    <property type="entry name" value="KINESIN_MOTOR_1"/>
    <property type="match status" value="1"/>
</dbReference>
<dbReference type="OMA" id="QVAWDCV"/>
<evidence type="ECO:0000256" key="1">
    <source>
        <dbReference type="ARBA" id="ARBA00007310"/>
    </source>
</evidence>
<dbReference type="SMART" id="SM00129">
    <property type="entry name" value="KISc"/>
    <property type="match status" value="1"/>
</dbReference>
<feature type="compositionally biased region" description="Polar residues" evidence="10">
    <location>
        <begin position="615"/>
        <end position="635"/>
    </location>
</feature>
<keyword evidence="4 7" id="KW-0547">Nucleotide-binding</keyword>
<dbReference type="InterPro" id="IPR001752">
    <property type="entry name" value="Kinesin_motor_dom"/>
</dbReference>
<dbReference type="EMBL" id="KT986252">
    <property type="protein sequence ID" value="AMS24226.1"/>
    <property type="molecule type" value="mRNA"/>
</dbReference>
<dbReference type="GO" id="GO:0008017">
    <property type="term" value="F:microtubule binding"/>
    <property type="evidence" value="ECO:0007669"/>
    <property type="project" value="InterPro"/>
</dbReference>
<evidence type="ECO:0000256" key="2">
    <source>
        <dbReference type="ARBA" id="ARBA00022528"/>
    </source>
</evidence>
<feature type="coiled-coil region" evidence="9">
    <location>
        <begin position="486"/>
        <end position="538"/>
    </location>
</feature>
<keyword evidence="6 7" id="KW-0505">Motor protein</keyword>
<feature type="compositionally biased region" description="Low complexity" evidence="10">
    <location>
        <begin position="644"/>
        <end position="653"/>
    </location>
</feature>
<dbReference type="Gene3D" id="3.40.850.10">
    <property type="entry name" value="Kinesin motor domain"/>
    <property type="match status" value="1"/>
</dbReference>
<dbReference type="InterPro" id="IPR027417">
    <property type="entry name" value="P-loop_NTPase"/>
</dbReference>
<dbReference type="PROSITE" id="PS50067">
    <property type="entry name" value="KINESIN_MOTOR_2"/>
    <property type="match status" value="1"/>
</dbReference>
<feature type="coiled-coil region" evidence="9">
    <location>
        <begin position="359"/>
        <end position="429"/>
    </location>
</feature>
<evidence type="ECO:0000259" key="11">
    <source>
        <dbReference type="PROSITE" id="PS50067"/>
    </source>
</evidence>
<dbReference type="GO" id="GO:0003777">
    <property type="term" value="F:microtubule motor activity"/>
    <property type="evidence" value="ECO:0007669"/>
    <property type="project" value="InterPro"/>
</dbReference>
<evidence type="ECO:0000256" key="5">
    <source>
        <dbReference type="ARBA" id="ARBA00022840"/>
    </source>
</evidence>
<evidence type="ECO:0000256" key="6">
    <source>
        <dbReference type="ARBA" id="ARBA00023175"/>
    </source>
</evidence>
<comment type="similarity">
    <text evidence="1">Belongs to the TRAFAC class myosin-kinesin ATPase superfamily. Kinesin family. KIN-7 subfamily.</text>
</comment>
<organism evidence="12">
    <name type="scientific">Marsilea vestita</name>
    <name type="common">Hairy water-clover</name>
    <dbReference type="NCBI Taxonomy" id="59764"/>
    <lineage>
        <taxon>Eukaryota</taxon>
        <taxon>Viridiplantae</taxon>
        <taxon>Streptophyta</taxon>
        <taxon>Embryophyta</taxon>
        <taxon>Tracheophyta</taxon>
        <taxon>Polypodiopsida</taxon>
        <taxon>Polypodiidae</taxon>
        <taxon>Salviniales</taxon>
        <taxon>Marsileaceae</taxon>
        <taxon>Marsilea</taxon>
    </lineage>
</organism>
<feature type="compositionally biased region" description="Polar residues" evidence="10">
    <location>
        <begin position="437"/>
        <end position="460"/>
    </location>
</feature>
<dbReference type="CDD" id="cd01374">
    <property type="entry name" value="KISc_CENP_E"/>
    <property type="match status" value="1"/>
</dbReference>
<dbReference type="PANTHER" id="PTHR47968">
    <property type="entry name" value="CENTROMERE PROTEIN E"/>
    <property type="match status" value="1"/>
</dbReference>
<dbReference type="InterPro" id="IPR036961">
    <property type="entry name" value="Kinesin_motor_dom_sf"/>
</dbReference>